<accession>A0A9X2MX23</accession>
<dbReference type="RefSeq" id="WP_257453038.1">
    <property type="nucleotide sequence ID" value="NZ_JANIPJ010000041.1"/>
</dbReference>
<dbReference type="EMBL" id="JANIPJ010000041">
    <property type="protein sequence ID" value="MCR2808020.1"/>
    <property type="molecule type" value="Genomic_DNA"/>
</dbReference>
<proteinExistence type="predicted"/>
<reference evidence="1" key="1">
    <citation type="submission" date="2022-08" db="EMBL/GenBank/DDBJ databases">
        <title>The genomic sequence of strain Paenibacillus sp. SCIV0701.</title>
        <authorList>
            <person name="Zhao H."/>
        </authorList>
    </citation>
    <scope>NUCLEOTIDE SEQUENCE</scope>
    <source>
        <strain evidence="1">SCIV0701</strain>
    </source>
</reference>
<protein>
    <submittedName>
        <fullName evidence="1">Uncharacterized protein</fullName>
    </submittedName>
</protein>
<gene>
    <name evidence="1" type="ORF">NQZ67_29510</name>
</gene>
<organism evidence="1 2">
    <name type="scientific">Paenibacillus soyae</name>
    <dbReference type="NCBI Taxonomy" id="2969249"/>
    <lineage>
        <taxon>Bacteria</taxon>
        <taxon>Bacillati</taxon>
        <taxon>Bacillota</taxon>
        <taxon>Bacilli</taxon>
        <taxon>Bacillales</taxon>
        <taxon>Paenibacillaceae</taxon>
        <taxon>Paenibacillus</taxon>
    </lineage>
</organism>
<evidence type="ECO:0000313" key="1">
    <source>
        <dbReference type="EMBL" id="MCR2808020.1"/>
    </source>
</evidence>
<name>A0A9X2MX23_9BACL</name>
<dbReference type="Proteomes" id="UP001141950">
    <property type="component" value="Unassembled WGS sequence"/>
</dbReference>
<evidence type="ECO:0000313" key="2">
    <source>
        <dbReference type="Proteomes" id="UP001141950"/>
    </source>
</evidence>
<keyword evidence="2" id="KW-1185">Reference proteome</keyword>
<comment type="caution">
    <text evidence="1">The sequence shown here is derived from an EMBL/GenBank/DDBJ whole genome shotgun (WGS) entry which is preliminary data.</text>
</comment>
<dbReference type="AlphaFoldDB" id="A0A9X2MX23"/>
<sequence length="129" mass="14112">MNKSLLAIICSIIIGGAILGGLLTINTTIANKPQPQQAPSQILVPPATAATEFTHTPVLSKTELAEYLRLPIETIDVILKGDAAIRKQMSTYDSYRFLPHYKAPGGDIVFMKSEVDKWLQYQTLNAVAE</sequence>